<name>A0A5N6PZY5_9ASTR</name>
<dbReference type="Proteomes" id="UP000326396">
    <property type="component" value="Linkage Group LG1"/>
</dbReference>
<accession>A0A5N6PZY5</accession>
<feature type="region of interest" description="Disordered" evidence="1">
    <location>
        <begin position="72"/>
        <end position="154"/>
    </location>
</feature>
<reference evidence="2 3" key="1">
    <citation type="submission" date="2019-05" db="EMBL/GenBank/DDBJ databases">
        <title>Mikania micrantha, genome provides insights into the molecular mechanism of rapid growth.</title>
        <authorList>
            <person name="Liu B."/>
        </authorList>
    </citation>
    <scope>NUCLEOTIDE SEQUENCE [LARGE SCALE GENOMIC DNA]</scope>
    <source>
        <strain evidence="2">NLD-2019</strain>
        <tissue evidence="2">Leaf</tissue>
    </source>
</reference>
<feature type="compositionally biased region" description="Basic and acidic residues" evidence="1">
    <location>
        <begin position="113"/>
        <end position="140"/>
    </location>
</feature>
<gene>
    <name evidence="2" type="ORF">E3N88_00968</name>
</gene>
<dbReference type="EMBL" id="SZYD01000001">
    <property type="protein sequence ID" value="KAD7477832.1"/>
    <property type="molecule type" value="Genomic_DNA"/>
</dbReference>
<comment type="caution">
    <text evidence="2">The sequence shown here is derived from an EMBL/GenBank/DDBJ whole genome shotgun (WGS) entry which is preliminary data.</text>
</comment>
<evidence type="ECO:0000313" key="3">
    <source>
        <dbReference type="Proteomes" id="UP000326396"/>
    </source>
</evidence>
<protein>
    <submittedName>
        <fullName evidence="2">Uncharacterized protein</fullName>
    </submittedName>
</protein>
<organism evidence="2 3">
    <name type="scientific">Mikania micrantha</name>
    <name type="common">bitter vine</name>
    <dbReference type="NCBI Taxonomy" id="192012"/>
    <lineage>
        <taxon>Eukaryota</taxon>
        <taxon>Viridiplantae</taxon>
        <taxon>Streptophyta</taxon>
        <taxon>Embryophyta</taxon>
        <taxon>Tracheophyta</taxon>
        <taxon>Spermatophyta</taxon>
        <taxon>Magnoliopsida</taxon>
        <taxon>eudicotyledons</taxon>
        <taxon>Gunneridae</taxon>
        <taxon>Pentapetalae</taxon>
        <taxon>asterids</taxon>
        <taxon>campanulids</taxon>
        <taxon>Asterales</taxon>
        <taxon>Asteraceae</taxon>
        <taxon>Asteroideae</taxon>
        <taxon>Heliantheae alliance</taxon>
        <taxon>Eupatorieae</taxon>
        <taxon>Mikania</taxon>
    </lineage>
</organism>
<sequence>MKNSTMDMHVRDIKAKIAIGELPSMELIQAQKASLNLGLGGGAIIEIPISGSGIREGEEVMCGAATKAMFPNMFPQNPKEEPFSPPSSPSYDNMPISLVIKINKGQKAAKKQQSKDPDHEKQSKVDERRETEHFGSRDVDPESTAGTDAAVGSN</sequence>
<keyword evidence="3" id="KW-1185">Reference proteome</keyword>
<proteinExistence type="predicted"/>
<dbReference type="AlphaFoldDB" id="A0A5N6PZY5"/>
<evidence type="ECO:0000313" key="2">
    <source>
        <dbReference type="EMBL" id="KAD7477832.1"/>
    </source>
</evidence>
<evidence type="ECO:0000256" key="1">
    <source>
        <dbReference type="SAM" id="MobiDB-lite"/>
    </source>
</evidence>